<proteinExistence type="predicted"/>
<keyword evidence="1" id="KW-0812">Transmembrane</keyword>
<dbReference type="AlphaFoldDB" id="V2UM80"/>
<dbReference type="EMBL" id="AYEU01000006">
    <property type="protein sequence ID" value="ESK51092.1"/>
    <property type="molecule type" value="Genomic_DNA"/>
</dbReference>
<dbReference type="PATRIC" id="fig|1341683.3.peg.1580"/>
<comment type="caution">
    <text evidence="2">The sequence shown here is derived from an EMBL/GenBank/DDBJ whole genome shotgun (WGS) entry which is preliminary data.</text>
</comment>
<dbReference type="Proteomes" id="UP000018418">
    <property type="component" value="Unassembled WGS sequence"/>
</dbReference>
<dbReference type="InterPro" id="IPR021333">
    <property type="entry name" value="DUF2946"/>
</dbReference>
<keyword evidence="3" id="KW-1185">Reference proteome</keyword>
<dbReference type="RefSeq" id="WP_004900634.1">
    <property type="nucleotide sequence ID" value="NZ_BBTI01000002.1"/>
</dbReference>
<accession>V2UM80</accession>
<protein>
    <recommendedName>
        <fullName evidence="4">DUF2946 domain-containing protein</fullName>
    </recommendedName>
</protein>
<name>V2UM80_9GAMM</name>
<keyword evidence="1" id="KW-0472">Membrane</keyword>
<organism evidence="2 3">
    <name type="scientific">Acinetobacter brisouii CIP 110357</name>
    <dbReference type="NCBI Taxonomy" id="1341683"/>
    <lineage>
        <taxon>Bacteria</taxon>
        <taxon>Pseudomonadati</taxon>
        <taxon>Pseudomonadota</taxon>
        <taxon>Gammaproteobacteria</taxon>
        <taxon>Moraxellales</taxon>
        <taxon>Moraxellaceae</taxon>
        <taxon>Acinetobacter</taxon>
    </lineage>
</organism>
<dbReference type="STRING" id="396323.VH98_02970"/>
<feature type="transmembrane region" description="Helical" evidence="1">
    <location>
        <begin position="97"/>
        <end position="114"/>
    </location>
</feature>
<gene>
    <name evidence="2" type="ORF">P255_01598</name>
</gene>
<evidence type="ECO:0000313" key="2">
    <source>
        <dbReference type="EMBL" id="ESK51092.1"/>
    </source>
</evidence>
<evidence type="ECO:0000256" key="1">
    <source>
        <dbReference type="SAM" id="Phobius"/>
    </source>
</evidence>
<sequence length="133" mass="15635">MRRYGFFFGLMALLLQNLVFWQVAMPKMMQNNMICEQISVALEQSSMSMSQMHMSADEHSQMQKQHDKMLQHCHFCELFHHLSPITEPSLTLIEDKILVRLIVFAALSYVFFYLRHLFLCPQGRAPPFAFNFA</sequence>
<dbReference type="HOGENOM" id="CLU_151724_0_0_6"/>
<dbReference type="OrthoDB" id="6699040at2"/>
<evidence type="ECO:0000313" key="3">
    <source>
        <dbReference type="Proteomes" id="UP000018418"/>
    </source>
</evidence>
<dbReference type="Pfam" id="PF11162">
    <property type="entry name" value="DUF2946"/>
    <property type="match status" value="1"/>
</dbReference>
<keyword evidence="1" id="KW-1133">Transmembrane helix</keyword>
<reference evidence="2 3" key="1">
    <citation type="submission" date="2013-10" db="EMBL/GenBank/DDBJ databases">
        <title>The Genome Sequence of Acinetobacter brisouii CIP 110357.</title>
        <authorList>
            <consortium name="The Broad Institute Genomics Platform"/>
            <consortium name="The Broad Institute Genome Sequencing Center for Infectious Disease"/>
            <person name="Cerqueira G."/>
            <person name="Feldgarden M."/>
            <person name="Courvalin P."/>
            <person name="Grillot-Courvalin C."/>
            <person name="Clermont D."/>
            <person name="Rocha E."/>
            <person name="Yoon E.-J."/>
            <person name="Nemec A."/>
            <person name="Young S.K."/>
            <person name="Zeng Q."/>
            <person name="Gargeya S."/>
            <person name="Fitzgerald M."/>
            <person name="Abouelleil A."/>
            <person name="Alvarado L."/>
            <person name="Berlin A.M."/>
            <person name="Chapman S.B."/>
            <person name="Gainer-Dewar J."/>
            <person name="Goldberg J."/>
            <person name="Gnerre S."/>
            <person name="Griggs A."/>
            <person name="Gujja S."/>
            <person name="Hansen M."/>
            <person name="Howarth C."/>
            <person name="Imamovic A."/>
            <person name="Ireland A."/>
            <person name="Larimer J."/>
            <person name="McCowan C."/>
            <person name="Murphy C."/>
            <person name="Pearson M."/>
            <person name="Poon T.W."/>
            <person name="Priest M."/>
            <person name="Roberts A."/>
            <person name="Saif S."/>
            <person name="Shea T."/>
            <person name="Sykes S."/>
            <person name="Wortman J."/>
            <person name="Nusbaum C."/>
            <person name="Birren B."/>
        </authorList>
    </citation>
    <scope>NUCLEOTIDE SEQUENCE [LARGE SCALE GENOMIC DNA]</scope>
    <source>
        <strain evidence="2 3">CIP 110357</strain>
    </source>
</reference>
<evidence type="ECO:0008006" key="4">
    <source>
        <dbReference type="Google" id="ProtNLM"/>
    </source>
</evidence>